<organism evidence="1 2">
    <name type="scientific">Engystomops pustulosus</name>
    <name type="common">Tungara frog</name>
    <name type="synonym">Physalaemus pustulosus</name>
    <dbReference type="NCBI Taxonomy" id="76066"/>
    <lineage>
        <taxon>Eukaryota</taxon>
        <taxon>Metazoa</taxon>
        <taxon>Chordata</taxon>
        <taxon>Craniata</taxon>
        <taxon>Vertebrata</taxon>
        <taxon>Euteleostomi</taxon>
        <taxon>Amphibia</taxon>
        <taxon>Batrachia</taxon>
        <taxon>Anura</taxon>
        <taxon>Neobatrachia</taxon>
        <taxon>Hyloidea</taxon>
        <taxon>Leptodactylidae</taxon>
        <taxon>Leiuperinae</taxon>
        <taxon>Engystomops</taxon>
    </lineage>
</organism>
<dbReference type="Proteomes" id="UP000824782">
    <property type="component" value="Unassembled WGS sequence"/>
</dbReference>
<dbReference type="AlphaFoldDB" id="A0AAV7BQX2"/>
<evidence type="ECO:0000313" key="2">
    <source>
        <dbReference type="Proteomes" id="UP000824782"/>
    </source>
</evidence>
<keyword evidence="2" id="KW-1185">Reference proteome</keyword>
<evidence type="ECO:0000313" key="1">
    <source>
        <dbReference type="EMBL" id="KAG8574991.1"/>
    </source>
</evidence>
<protein>
    <submittedName>
        <fullName evidence="1">Uncharacterized protein</fullName>
    </submittedName>
</protein>
<dbReference type="EMBL" id="WNYA01000004">
    <property type="protein sequence ID" value="KAG8574991.1"/>
    <property type="molecule type" value="Genomic_DNA"/>
</dbReference>
<accession>A0AAV7BQX2</accession>
<name>A0AAV7BQX2_ENGPU</name>
<reference evidence="1" key="1">
    <citation type="thesis" date="2020" institute="ProQuest LLC" country="789 East Eisenhower Parkway, Ann Arbor, MI, USA">
        <title>Comparative Genomics and Chromosome Evolution.</title>
        <authorList>
            <person name="Mudd A.B."/>
        </authorList>
    </citation>
    <scope>NUCLEOTIDE SEQUENCE</scope>
    <source>
        <strain evidence="1">237g6f4</strain>
        <tissue evidence="1">Blood</tissue>
    </source>
</reference>
<sequence length="91" mass="10730">MSASVYGRQYLHCYVVQGIFPVQIPCQYTRLIYYFLSCKVPLNPMDLSDTCTVYLLFHTEAFHFQAFLNELRTLLFIGVYLYNPLLCHFSE</sequence>
<comment type="caution">
    <text evidence="1">The sequence shown here is derived from an EMBL/GenBank/DDBJ whole genome shotgun (WGS) entry which is preliminary data.</text>
</comment>
<gene>
    <name evidence="1" type="ORF">GDO81_009409</name>
</gene>
<proteinExistence type="predicted"/>